<feature type="domain" description="CN hydrolase" evidence="4">
    <location>
        <begin position="32"/>
        <end position="291"/>
    </location>
</feature>
<keyword evidence="6" id="KW-1185">Reference proteome</keyword>
<evidence type="ECO:0000313" key="5">
    <source>
        <dbReference type="EMBL" id="NIH52293.1"/>
    </source>
</evidence>
<feature type="region of interest" description="Disordered" evidence="3">
    <location>
        <begin position="1"/>
        <end position="21"/>
    </location>
</feature>
<evidence type="ECO:0000256" key="3">
    <source>
        <dbReference type="SAM" id="MobiDB-lite"/>
    </source>
</evidence>
<dbReference type="EMBL" id="JAAMOX010000001">
    <property type="protein sequence ID" value="NIH52293.1"/>
    <property type="molecule type" value="Genomic_DNA"/>
</dbReference>
<name>A0A7X5QYG6_9MICO</name>
<dbReference type="PANTHER" id="PTHR43674:SF2">
    <property type="entry name" value="BETA-UREIDOPROPIONASE"/>
    <property type="match status" value="1"/>
</dbReference>
<organism evidence="5 6">
    <name type="scientific">Lysinibacter cavernae</name>
    <dbReference type="NCBI Taxonomy" id="1640652"/>
    <lineage>
        <taxon>Bacteria</taxon>
        <taxon>Bacillati</taxon>
        <taxon>Actinomycetota</taxon>
        <taxon>Actinomycetes</taxon>
        <taxon>Micrococcales</taxon>
        <taxon>Microbacteriaceae</taxon>
        <taxon>Lysinibacter</taxon>
    </lineage>
</organism>
<evidence type="ECO:0000256" key="1">
    <source>
        <dbReference type="ARBA" id="ARBA00010613"/>
    </source>
</evidence>
<dbReference type="PROSITE" id="PS01227">
    <property type="entry name" value="UPF0012"/>
    <property type="match status" value="1"/>
</dbReference>
<dbReference type="InterPro" id="IPR036526">
    <property type="entry name" value="C-N_Hydrolase_sf"/>
</dbReference>
<dbReference type="InterPro" id="IPR003010">
    <property type="entry name" value="C-N_Hydrolase"/>
</dbReference>
<accession>A0A7X5QYG6</accession>
<dbReference type="PROSITE" id="PS50263">
    <property type="entry name" value="CN_HYDROLASE"/>
    <property type="match status" value="1"/>
</dbReference>
<dbReference type="Gene3D" id="3.60.110.10">
    <property type="entry name" value="Carbon-nitrogen hydrolase"/>
    <property type="match status" value="1"/>
</dbReference>
<dbReference type="SUPFAM" id="SSF56317">
    <property type="entry name" value="Carbon-nitrogen hydrolase"/>
    <property type="match status" value="1"/>
</dbReference>
<proteinExistence type="inferred from homology"/>
<evidence type="ECO:0000256" key="2">
    <source>
        <dbReference type="ARBA" id="ARBA00022801"/>
    </source>
</evidence>
<dbReference type="InterPro" id="IPR050345">
    <property type="entry name" value="Aliph_Amidase/BUP"/>
</dbReference>
<dbReference type="AlphaFoldDB" id="A0A7X5QYG6"/>
<keyword evidence="2 5" id="KW-0378">Hydrolase</keyword>
<dbReference type="CDD" id="cd07580">
    <property type="entry name" value="nitrilase_2"/>
    <property type="match status" value="1"/>
</dbReference>
<gene>
    <name evidence="5" type="ORF">FHX76_000161</name>
</gene>
<dbReference type="InterPro" id="IPR001110">
    <property type="entry name" value="UPF0012_CS"/>
</dbReference>
<dbReference type="RefSeq" id="WP_208402395.1">
    <property type="nucleotide sequence ID" value="NZ_JAAMOX010000001.1"/>
</dbReference>
<sequence length="314" mass="33582">MHTGNPLPVGGGTPTHAEEHATLPSESIPTDYSVAVCQLAISVENPPQNRGRAREAIRDAAAKGANIVVLPELANTGYVFANHAELVSLAEQLDGPTITEWARLAAELNLVIVAGFAESENPNAPNAPSTSAPEAPTPRVFNSAAIIDPTGVRAVYRKAHLWNTEKDRLFTAGDGLPPVVDTQFGRIGAMICYDLEFPEWVRHTALAGADILCCPVNWPLFPRPEGERPAEIIRAQAAASTNRMFLAVADRVGTERGVDWVGGSVVLDADGFPATRIQLGIESIQLATLPIADARSKAISPHNDVHADRRTDLY</sequence>
<dbReference type="GO" id="GO:0033388">
    <property type="term" value="P:putrescine biosynthetic process from arginine"/>
    <property type="evidence" value="ECO:0007669"/>
    <property type="project" value="TreeGrafter"/>
</dbReference>
<evidence type="ECO:0000259" key="4">
    <source>
        <dbReference type="PROSITE" id="PS50263"/>
    </source>
</evidence>
<dbReference type="Proteomes" id="UP000541033">
    <property type="component" value="Unassembled WGS sequence"/>
</dbReference>
<dbReference type="PANTHER" id="PTHR43674">
    <property type="entry name" value="NITRILASE C965.09-RELATED"/>
    <property type="match status" value="1"/>
</dbReference>
<dbReference type="Pfam" id="PF00795">
    <property type="entry name" value="CN_hydrolase"/>
    <property type="match status" value="1"/>
</dbReference>
<dbReference type="GO" id="GO:0050126">
    <property type="term" value="F:N-carbamoylputrescine amidase activity"/>
    <property type="evidence" value="ECO:0007669"/>
    <property type="project" value="TreeGrafter"/>
</dbReference>
<evidence type="ECO:0000313" key="6">
    <source>
        <dbReference type="Proteomes" id="UP000541033"/>
    </source>
</evidence>
<protein>
    <submittedName>
        <fullName evidence="5">Putative amidohydrolase</fullName>
    </submittedName>
</protein>
<comment type="similarity">
    <text evidence="1">Belongs to the carbon-nitrogen hydrolase superfamily. NIT1/NIT2 family.</text>
</comment>
<comment type="caution">
    <text evidence="5">The sequence shown here is derived from an EMBL/GenBank/DDBJ whole genome shotgun (WGS) entry which is preliminary data.</text>
</comment>
<reference evidence="5 6" key="1">
    <citation type="submission" date="2020-02" db="EMBL/GenBank/DDBJ databases">
        <title>Sequencing the genomes of 1000 actinobacteria strains.</title>
        <authorList>
            <person name="Klenk H.-P."/>
        </authorList>
    </citation>
    <scope>NUCLEOTIDE SEQUENCE [LARGE SCALE GENOMIC DNA]</scope>
    <source>
        <strain evidence="5 6">DSM 27960</strain>
    </source>
</reference>